<dbReference type="Proteomes" id="UP000244224">
    <property type="component" value="Unassembled WGS sequence"/>
</dbReference>
<evidence type="ECO:0000313" key="2">
    <source>
        <dbReference type="EMBL" id="PTX51053.1"/>
    </source>
</evidence>
<dbReference type="OrthoDB" id="5489622at2"/>
<protein>
    <recommendedName>
        <fullName evidence="4">YpeB-like protein with protease inhibitory function</fullName>
    </recommendedName>
</protein>
<evidence type="ECO:0008006" key="4">
    <source>
        <dbReference type="Google" id="ProtNLM"/>
    </source>
</evidence>
<gene>
    <name evidence="2" type="ORF">C8N34_104172</name>
</gene>
<evidence type="ECO:0000256" key="1">
    <source>
        <dbReference type="SAM" id="SignalP"/>
    </source>
</evidence>
<comment type="caution">
    <text evidence="2">The sequence shown here is derived from an EMBL/GenBank/DDBJ whole genome shotgun (WGS) entry which is preliminary data.</text>
</comment>
<dbReference type="RefSeq" id="WP_054304056.1">
    <property type="nucleotide sequence ID" value="NZ_QBKP01000004.1"/>
</dbReference>
<keyword evidence="1" id="KW-0732">Signal</keyword>
<dbReference type="AlphaFoldDB" id="A0A2T6B4U4"/>
<name>A0A2T6B4U4_9RHOB</name>
<evidence type="ECO:0000313" key="3">
    <source>
        <dbReference type="Proteomes" id="UP000244224"/>
    </source>
</evidence>
<feature type="signal peptide" evidence="1">
    <location>
        <begin position="1"/>
        <end position="24"/>
    </location>
</feature>
<organism evidence="2 3">
    <name type="scientific">Gemmobacter caeni</name>
    <dbReference type="NCBI Taxonomy" id="589035"/>
    <lineage>
        <taxon>Bacteria</taxon>
        <taxon>Pseudomonadati</taxon>
        <taxon>Pseudomonadota</taxon>
        <taxon>Alphaproteobacteria</taxon>
        <taxon>Rhodobacterales</taxon>
        <taxon>Paracoccaceae</taxon>
        <taxon>Gemmobacter</taxon>
    </lineage>
</organism>
<accession>A0A2T6B4U4</accession>
<dbReference type="EMBL" id="QBKP01000004">
    <property type="protein sequence ID" value="PTX51053.1"/>
    <property type="molecule type" value="Genomic_DNA"/>
</dbReference>
<proteinExistence type="predicted"/>
<keyword evidence="3" id="KW-1185">Reference proteome</keyword>
<reference evidence="2 3" key="1">
    <citation type="submission" date="2018-04" db="EMBL/GenBank/DDBJ databases">
        <title>Genomic Encyclopedia of Archaeal and Bacterial Type Strains, Phase II (KMG-II): from individual species to whole genera.</title>
        <authorList>
            <person name="Goeker M."/>
        </authorList>
    </citation>
    <scope>NUCLEOTIDE SEQUENCE [LARGE SCALE GENOMIC DNA]</scope>
    <source>
        <strain evidence="2 3">DSM 21823</strain>
    </source>
</reference>
<feature type="chain" id="PRO_5015480706" description="YpeB-like protein with protease inhibitory function" evidence="1">
    <location>
        <begin position="25"/>
        <end position="156"/>
    </location>
</feature>
<sequence>MIRWRHSLIALTVAMAGGITPGHASDNHMDVELRFFESICVATAPGLSDRDVRAAAKKLVASKIKLGPGSNFISSAGKSCGASFRWNGEKLSAVPEAKAKRMVQDLAKRIGASDVSLEAGQGGKALKYTVKADKYQFTLIFEVKGSERLYSISKHR</sequence>